<dbReference type="GO" id="GO:0006508">
    <property type="term" value="P:proteolysis"/>
    <property type="evidence" value="ECO:0007669"/>
    <property type="project" value="UniProtKB-KW"/>
</dbReference>
<reference evidence="3" key="1">
    <citation type="submission" date="2018-06" db="EMBL/GenBank/DDBJ databases">
        <authorList>
            <person name="Zhirakovskaya E."/>
        </authorList>
    </citation>
    <scope>NUCLEOTIDE SEQUENCE</scope>
</reference>
<name>A0A3B1AFB3_9ZZZZ</name>
<keyword evidence="1" id="KW-0812">Transmembrane</keyword>
<dbReference type="EMBL" id="UOFU01000198">
    <property type="protein sequence ID" value="VAX00371.1"/>
    <property type="molecule type" value="Genomic_DNA"/>
</dbReference>
<dbReference type="SMART" id="SM00460">
    <property type="entry name" value="TGc"/>
    <property type="match status" value="1"/>
</dbReference>
<dbReference type="InterPro" id="IPR052901">
    <property type="entry name" value="Bact_TGase-like"/>
</dbReference>
<keyword evidence="1" id="KW-1133">Transmembrane helix</keyword>
<keyword evidence="3" id="KW-0645">Protease</keyword>
<proteinExistence type="predicted"/>
<organism evidence="3">
    <name type="scientific">hydrothermal vent metagenome</name>
    <dbReference type="NCBI Taxonomy" id="652676"/>
    <lineage>
        <taxon>unclassified sequences</taxon>
        <taxon>metagenomes</taxon>
        <taxon>ecological metagenomes</taxon>
    </lineage>
</organism>
<evidence type="ECO:0000259" key="2">
    <source>
        <dbReference type="SMART" id="SM00460"/>
    </source>
</evidence>
<feature type="transmembrane region" description="Helical" evidence="1">
    <location>
        <begin position="113"/>
        <end position="130"/>
    </location>
</feature>
<dbReference type="GO" id="GO:0008233">
    <property type="term" value="F:peptidase activity"/>
    <property type="evidence" value="ECO:0007669"/>
    <property type="project" value="UniProtKB-KW"/>
</dbReference>
<keyword evidence="3" id="KW-0378">Hydrolase</keyword>
<dbReference type="AlphaFoldDB" id="A0A3B1AFB3"/>
<dbReference type="InterPro" id="IPR002931">
    <property type="entry name" value="Transglutaminase-like"/>
</dbReference>
<accession>A0A3B1AFB3</accession>
<dbReference type="PANTHER" id="PTHR42736:SF1">
    <property type="entry name" value="PROTEIN-GLUTAMINE GAMMA-GLUTAMYLTRANSFERASE"/>
    <property type="match status" value="1"/>
</dbReference>
<dbReference type="InterPro" id="IPR021878">
    <property type="entry name" value="TgpA_N"/>
</dbReference>
<gene>
    <name evidence="3" type="ORF">MNBD_GAMMA20-457</name>
</gene>
<feature type="domain" description="Transglutaminase-like" evidence="2">
    <location>
        <begin position="410"/>
        <end position="481"/>
    </location>
</feature>
<dbReference type="PANTHER" id="PTHR42736">
    <property type="entry name" value="PROTEIN-GLUTAMINE GAMMA-GLUTAMYLTRANSFERASE"/>
    <property type="match status" value="1"/>
</dbReference>
<feature type="transmembrane region" description="Helical" evidence="1">
    <location>
        <begin position="136"/>
        <end position="155"/>
    </location>
</feature>
<dbReference type="InterPro" id="IPR038765">
    <property type="entry name" value="Papain-like_cys_pep_sf"/>
</dbReference>
<dbReference type="InterPro" id="IPR025403">
    <property type="entry name" value="TgpA-like_C"/>
</dbReference>
<feature type="transmembrane region" description="Helical" evidence="1">
    <location>
        <begin position="559"/>
        <end position="579"/>
    </location>
</feature>
<dbReference type="Pfam" id="PF01841">
    <property type="entry name" value="Transglut_core"/>
    <property type="match status" value="1"/>
</dbReference>
<feature type="transmembrane region" description="Helical" evidence="1">
    <location>
        <begin position="69"/>
        <end position="101"/>
    </location>
</feature>
<dbReference type="Gene3D" id="3.10.620.30">
    <property type="match status" value="1"/>
</dbReference>
<dbReference type="Pfam" id="PF11992">
    <property type="entry name" value="TgpA_N"/>
    <property type="match status" value="1"/>
</dbReference>
<protein>
    <submittedName>
        <fullName evidence="3">FIG001454: Transglutaminase-like enzymes, putative cysteine proteases</fullName>
    </submittedName>
</protein>
<feature type="transmembrane region" description="Helical" evidence="1">
    <location>
        <begin position="167"/>
        <end position="188"/>
    </location>
</feature>
<dbReference type="SUPFAM" id="SSF54001">
    <property type="entry name" value="Cysteine proteinases"/>
    <property type="match status" value="1"/>
</dbReference>
<sequence length="664" mass="75592">MEHLRQALAWRWRQVERPQLWLLAGLALALLPHVGRLPWLLILPAVLLLGWRLGFELKLLRLPPRTLRWLLVGLALAATWASYHTFVGRQAGVALLVIMLCLKLMEMDKPRDVAIVIGLSYFIVITVFLFDQSLLMGGYMLLVVTLLTTALTAFSRTGATLPELANLRLAATLLIQAAPLALLLFMLFPRIPGPLWHLPSDGGNASTGLSDTMSPGNISRLSDNDAVAFRVRFAGEIPPQDRLYWRGLALTHFDGRTWHNPNEARRGHGVSHSVDYSAIGEPVSYTLTLEPHQRHWLFALDMPVGAPLGSMVSVDGEIIARDSVKTLRRYTLQSYTEYRLDASHAPRDFAYLRLPSDSAPQTRILAQQLRAESSNDADYMQRVLNFIRQQPFYYTRQPPLLLDDPVDEFLFDSRRGFCEHYASAFTVLMRAAGLPARVMTGYQGGEDNPLGDYFIVRQSDAHAWSEVWLRGRGWVRVDPTAVIPPERIENPADLERIDPAYAARTRETPDWAKRLWRKVGFGWDRVNNAWNQWIIGYDQGAQRSFLGRLGLEDVDWQRMVGMLFGGLALVIAIIALQLFRRRPVRRDAVGEAYARFCRKLARRGLPRKPAEGAQDYSQRIIPRRPELAAQIQHITLLYQRLRYARATPRDGLRHLKQAVRRFRP</sequence>
<keyword evidence="1" id="KW-0472">Membrane</keyword>
<evidence type="ECO:0000256" key="1">
    <source>
        <dbReference type="SAM" id="Phobius"/>
    </source>
</evidence>
<dbReference type="Pfam" id="PF13559">
    <property type="entry name" value="DUF4129"/>
    <property type="match status" value="1"/>
</dbReference>
<feature type="transmembrane region" description="Helical" evidence="1">
    <location>
        <begin position="20"/>
        <end position="49"/>
    </location>
</feature>
<evidence type="ECO:0000313" key="3">
    <source>
        <dbReference type="EMBL" id="VAX00371.1"/>
    </source>
</evidence>